<dbReference type="EMBL" id="GBXM01055951">
    <property type="protein sequence ID" value="JAH52626.1"/>
    <property type="molecule type" value="Transcribed_RNA"/>
</dbReference>
<organism evidence="1">
    <name type="scientific">Anguilla anguilla</name>
    <name type="common">European freshwater eel</name>
    <name type="synonym">Muraena anguilla</name>
    <dbReference type="NCBI Taxonomy" id="7936"/>
    <lineage>
        <taxon>Eukaryota</taxon>
        <taxon>Metazoa</taxon>
        <taxon>Chordata</taxon>
        <taxon>Craniata</taxon>
        <taxon>Vertebrata</taxon>
        <taxon>Euteleostomi</taxon>
        <taxon>Actinopterygii</taxon>
        <taxon>Neopterygii</taxon>
        <taxon>Teleostei</taxon>
        <taxon>Anguilliformes</taxon>
        <taxon>Anguillidae</taxon>
        <taxon>Anguilla</taxon>
    </lineage>
</organism>
<reference evidence="1" key="2">
    <citation type="journal article" date="2015" name="Fish Shellfish Immunol.">
        <title>Early steps in the European eel (Anguilla anguilla)-Vibrio vulnificus interaction in the gills: Role of the RtxA13 toxin.</title>
        <authorList>
            <person name="Callol A."/>
            <person name="Pajuelo D."/>
            <person name="Ebbesson L."/>
            <person name="Teles M."/>
            <person name="MacKenzie S."/>
            <person name="Amaro C."/>
        </authorList>
    </citation>
    <scope>NUCLEOTIDE SEQUENCE</scope>
</reference>
<evidence type="ECO:0000313" key="1">
    <source>
        <dbReference type="EMBL" id="JAH52626.1"/>
    </source>
</evidence>
<reference evidence="1" key="1">
    <citation type="submission" date="2014-11" db="EMBL/GenBank/DDBJ databases">
        <authorList>
            <person name="Amaro Gonzalez C."/>
        </authorList>
    </citation>
    <scope>NUCLEOTIDE SEQUENCE</scope>
</reference>
<dbReference type="AlphaFoldDB" id="A0A0E9TG99"/>
<accession>A0A0E9TG99</accession>
<protein>
    <submittedName>
        <fullName evidence="1">Uncharacterized protein</fullName>
    </submittedName>
</protein>
<sequence length="34" mass="3977">MHCMLVHTGPCYLKEFRKHWGALLWNTACLICLS</sequence>
<proteinExistence type="predicted"/>
<name>A0A0E9TG99_ANGAN</name>